<protein>
    <submittedName>
        <fullName evidence="1">Uncharacterized protein</fullName>
    </submittedName>
</protein>
<dbReference type="Proteomes" id="UP001154282">
    <property type="component" value="Unassembled WGS sequence"/>
</dbReference>
<accession>A0AAV0Q8X2</accession>
<dbReference type="AlphaFoldDB" id="A0AAV0Q8X2"/>
<keyword evidence="2" id="KW-1185">Reference proteome</keyword>
<evidence type="ECO:0000313" key="1">
    <source>
        <dbReference type="EMBL" id="CAI0540697.1"/>
    </source>
</evidence>
<sequence length="31" mass="3609">MSIYSDLSVNFTNIVQERRRSKRQAGDHGNE</sequence>
<reference evidence="1" key="1">
    <citation type="submission" date="2022-08" db="EMBL/GenBank/DDBJ databases">
        <authorList>
            <person name="Gutierrez-Valencia J."/>
        </authorList>
    </citation>
    <scope>NUCLEOTIDE SEQUENCE</scope>
</reference>
<gene>
    <name evidence="1" type="ORF">LITE_LOCUS41800</name>
</gene>
<organism evidence="1 2">
    <name type="scientific">Linum tenue</name>
    <dbReference type="NCBI Taxonomy" id="586396"/>
    <lineage>
        <taxon>Eukaryota</taxon>
        <taxon>Viridiplantae</taxon>
        <taxon>Streptophyta</taxon>
        <taxon>Embryophyta</taxon>
        <taxon>Tracheophyta</taxon>
        <taxon>Spermatophyta</taxon>
        <taxon>Magnoliopsida</taxon>
        <taxon>eudicotyledons</taxon>
        <taxon>Gunneridae</taxon>
        <taxon>Pentapetalae</taxon>
        <taxon>rosids</taxon>
        <taxon>fabids</taxon>
        <taxon>Malpighiales</taxon>
        <taxon>Linaceae</taxon>
        <taxon>Linum</taxon>
    </lineage>
</organism>
<proteinExistence type="predicted"/>
<dbReference type="EMBL" id="CAMGYJ010000009">
    <property type="protein sequence ID" value="CAI0540697.1"/>
    <property type="molecule type" value="Genomic_DNA"/>
</dbReference>
<evidence type="ECO:0000313" key="2">
    <source>
        <dbReference type="Proteomes" id="UP001154282"/>
    </source>
</evidence>
<name>A0AAV0Q8X2_9ROSI</name>
<comment type="caution">
    <text evidence="1">The sequence shown here is derived from an EMBL/GenBank/DDBJ whole genome shotgun (WGS) entry which is preliminary data.</text>
</comment>